<dbReference type="InterPro" id="IPR050556">
    <property type="entry name" value="Type_II_TA_system_RNase"/>
</dbReference>
<keyword evidence="2 8" id="KW-1277">Toxin-antitoxin system</keyword>
<evidence type="ECO:0000313" key="11">
    <source>
        <dbReference type="Proteomes" id="UP000812013"/>
    </source>
</evidence>
<keyword evidence="6 8" id="KW-0460">Magnesium</keyword>
<keyword evidence="4 8" id="KW-0479">Metal-binding</keyword>
<feature type="binding site" evidence="8">
    <location>
        <position position="99"/>
    </location>
    <ligand>
        <name>Mg(2+)</name>
        <dbReference type="ChEBI" id="CHEBI:18420"/>
    </ligand>
</feature>
<feature type="domain" description="PIN" evidence="9">
    <location>
        <begin position="6"/>
        <end position="125"/>
    </location>
</feature>
<dbReference type="Gene3D" id="3.40.50.1010">
    <property type="entry name" value="5'-nuclease"/>
    <property type="match status" value="1"/>
</dbReference>
<dbReference type="InterPro" id="IPR002716">
    <property type="entry name" value="PIN_dom"/>
</dbReference>
<evidence type="ECO:0000256" key="1">
    <source>
        <dbReference type="ARBA" id="ARBA00001946"/>
    </source>
</evidence>
<proteinExistence type="inferred from homology"/>
<keyword evidence="5 8" id="KW-0378">Hydrolase</keyword>
<keyword evidence="3 8" id="KW-0540">Nuclease</keyword>
<dbReference type="Pfam" id="PF01850">
    <property type="entry name" value="PIN"/>
    <property type="match status" value="1"/>
</dbReference>
<dbReference type="HAMAP" id="MF_00265">
    <property type="entry name" value="VapC_Nob1"/>
    <property type="match status" value="1"/>
</dbReference>
<evidence type="ECO:0000256" key="5">
    <source>
        <dbReference type="ARBA" id="ARBA00022801"/>
    </source>
</evidence>
<keyword evidence="11" id="KW-1185">Reference proteome</keyword>
<dbReference type="InterPro" id="IPR029060">
    <property type="entry name" value="PIN-like_dom_sf"/>
</dbReference>
<dbReference type="CDD" id="cd18755">
    <property type="entry name" value="PIN_MtVapC3_VapC21-like"/>
    <property type="match status" value="1"/>
</dbReference>
<dbReference type="PANTHER" id="PTHR33653:SF1">
    <property type="entry name" value="RIBONUCLEASE VAPC2"/>
    <property type="match status" value="1"/>
</dbReference>
<evidence type="ECO:0000313" key="10">
    <source>
        <dbReference type="EMBL" id="MBW5481491.1"/>
    </source>
</evidence>
<feature type="binding site" evidence="8">
    <location>
        <position position="9"/>
    </location>
    <ligand>
        <name>Mg(2+)</name>
        <dbReference type="ChEBI" id="CHEBI:18420"/>
    </ligand>
</feature>
<gene>
    <name evidence="8" type="primary">vapC</name>
    <name evidence="10" type="ORF">GPJ59_06230</name>
</gene>
<organism evidence="10 11">
    <name type="scientific">Streptomyces bambusae</name>
    <dbReference type="NCBI Taxonomy" id="1550616"/>
    <lineage>
        <taxon>Bacteria</taxon>
        <taxon>Bacillati</taxon>
        <taxon>Actinomycetota</taxon>
        <taxon>Actinomycetes</taxon>
        <taxon>Kitasatosporales</taxon>
        <taxon>Streptomycetaceae</taxon>
        <taxon>Streptomyces</taxon>
    </lineage>
</organism>
<evidence type="ECO:0000259" key="9">
    <source>
        <dbReference type="Pfam" id="PF01850"/>
    </source>
</evidence>
<evidence type="ECO:0000256" key="6">
    <source>
        <dbReference type="ARBA" id="ARBA00022842"/>
    </source>
</evidence>
<protein>
    <recommendedName>
        <fullName evidence="8">Ribonuclease VapC</fullName>
        <shortName evidence="8">RNase VapC</shortName>
        <ecNumber evidence="8">3.1.-.-</ecNumber>
    </recommendedName>
    <alternativeName>
        <fullName evidence="8">Toxin VapC</fullName>
    </alternativeName>
</protein>
<evidence type="ECO:0000256" key="3">
    <source>
        <dbReference type="ARBA" id="ARBA00022722"/>
    </source>
</evidence>
<dbReference type="PANTHER" id="PTHR33653">
    <property type="entry name" value="RIBONUCLEASE VAPC2"/>
    <property type="match status" value="1"/>
</dbReference>
<evidence type="ECO:0000256" key="2">
    <source>
        <dbReference type="ARBA" id="ARBA00022649"/>
    </source>
</evidence>
<dbReference type="Proteomes" id="UP000812013">
    <property type="component" value="Unassembled WGS sequence"/>
</dbReference>
<evidence type="ECO:0000256" key="4">
    <source>
        <dbReference type="ARBA" id="ARBA00022723"/>
    </source>
</evidence>
<comment type="cofactor">
    <cofactor evidence="1 8">
        <name>Mg(2+)</name>
        <dbReference type="ChEBI" id="CHEBI:18420"/>
    </cofactor>
</comment>
<reference evidence="10 11" key="1">
    <citation type="submission" date="2019-12" db="EMBL/GenBank/DDBJ databases">
        <title>Genome sequence of Streptomyces bambusae.</title>
        <authorList>
            <person name="Bansal K."/>
            <person name="Choksket S."/>
            <person name="Korpole S."/>
            <person name="Patil P.B."/>
        </authorList>
    </citation>
    <scope>NUCLEOTIDE SEQUENCE [LARGE SCALE GENOMIC DNA]</scope>
    <source>
        <strain evidence="10 11">SK60</strain>
    </source>
</reference>
<comment type="caution">
    <text evidence="10">The sequence shown here is derived from an EMBL/GenBank/DDBJ whole genome shotgun (WGS) entry which is preliminary data.</text>
</comment>
<comment type="function">
    <text evidence="8">Toxic component of a toxin-antitoxin (TA) system. An RNase.</text>
</comment>
<dbReference type="SUPFAM" id="SSF88723">
    <property type="entry name" value="PIN domain-like"/>
    <property type="match status" value="1"/>
</dbReference>
<accession>A0ABS6Z3Z5</accession>
<name>A0ABS6Z3Z5_9ACTN</name>
<sequence>MSPVTYLVDTSAAVRIMTDKLVRTRWSDHLVEGVVALCDITELEILFSARSLGDRLEKQETLAELFNWTPIHDSVFRRAQKVQRLLTDRGEHRSAGPVDLLVAATAELSGLTVLHYDSDFETVARVTGQATAWVAPPGSL</sequence>
<keyword evidence="8" id="KW-0800">Toxin</keyword>
<comment type="similarity">
    <text evidence="7 8">Belongs to the PINc/VapC protein family.</text>
</comment>
<dbReference type="InterPro" id="IPR022907">
    <property type="entry name" value="VapC_family"/>
</dbReference>
<evidence type="ECO:0000256" key="7">
    <source>
        <dbReference type="ARBA" id="ARBA00038093"/>
    </source>
</evidence>
<dbReference type="EMBL" id="WTFF01000024">
    <property type="protein sequence ID" value="MBW5481491.1"/>
    <property type="molecule type" value="Genomic_DNA"/>
</dbReference>
<evidence type="ECO:0000256" key="8">
    <source>
        <dbReference type="HAMAP-Rule" id="MF_00265"/>
    </source>
</evidence>
<dbReference type="EC" id="3.1.-.-" evidence="8"/>
<dbReference type="RefSeq" id="WP_219665406.1">
    <property type="nucleotide sequence ID" value="NZ_WTFF01000024.1"/>
</dbReference>